<organism evidence="1 2">
    <name type="scientific">Brassica cretica</name>
    <name type="common">Mustard</name>
    <dbReference type="NCBI Taxonomy" id="69181"/>
    <lineage>
        <taxon>Eukaryota</taxon>
        <taxon>Viridiplantae</taxon>
        <taxon>Streptophyta</taxon>
        <taxon>Embryophyta</taxon>
        <taxon>Tracheophyta</taxon>
        <taxon>Spermatophyta</taxon>
        <taxon>Magnoliopsida</taxon>
        <taxon>eudicotyledons</taxon>
        <taxon>Gunneridae</taxon>
        <taxon>Pentapetalae</taxon>
        <taxon>rosids</taxon>
        <taxon>malvids</taxon>
        <taxon>Brassicales</taxon>
        <taxon>Brassicaceae</taxon>
        <taxon>Brassiceae</taxon>
        <taxon>Brassica</taxon>
    </lineage>
</organism>
<accession>A0ABQ7C148</accession>
<evidence type="ECO:0000313" key="2">
    <source>
        <dbReference type="Proteomes" id="UP000266723"/>
    </source>
</evidence>
<evidence type="ECO:0000313" key="1">
    <source>
        <dbReference type="EMBL" id="KAF3545385.1"/>
    </source>
</evidence>
<protein>
    <submittedName>
        <fullName evidence="1">Uncharacterized protein</fullName>
    </submittedName>
</protein>
<reference evidence="1 2" key="1">
    <citation type="journal article" date="2020" name="BMC Genomics">
        <title>Intraspecific diversification of the crop wild relative Brassica cretica Lam. using demographic model selection.</title>
        <authorList>
            <person name="Kioukis A."/>
            <person name="Michalopoulou V.A."/>
            <person name="Briers L."/>
            <person name="Pirintsos S."/>
            <person name="Studholme D.J."/>
            <person name="Pavlidis P."/>
            <person name="Sarris P.F."/>
        </authorList>
    </citation>
    <scope>NUCLEOTIDE SEQUENCE [LARGE SCALE GENOMIC DNA]</scope>
    <source>
        <strain evidence="2">cv. PFS-1207/04</strain>
    </source>
</reference>
<keyword evidence="2" id="KW-1185">Reference proteome</keyword>
<proteinExistence type="predicted"/>
<dbReference type="Proteomes" id="UP000266723">
    <property type="component" value="Unassembled WGS sequence"/>
</dbReference>
<gene>
    <name evidence="1" type="ORF">DY000_02006352</name>
</gene>
<sequence length="67" mass="7726">MGELSLQLGRRMASLCLEAWDEALNEIIKLSYEMIQKEKMELMKSMRMSSHSLKANAKALVKLRELV</sequence>
<dbReference type="EMBL" id="QGKV02000832">
    <property type="protein sequence ID" value="KAF3545385.1"/>
    <property type="molecule type" value="Genomic_DNA"/>
</dbReference>
<name>A0ABQ7C148_BRACR</name>
<comment type="caution">
    <text evidence="1">The sequence shown here is derived from an EMBL/GenBank/DDBJ whole genome shotgun (WGS) entry which is preliminary data.</text>
</comment>